<name>A0A2R6P0D5_9APHY</name>
<reference evidence="1 2" key="1">
    <citation type="submission" date="2018-02" db="EMBL/GenBank/DDBJ databases">
        <title>Genome sequence of the basidiomycete white-rot fungus Phlebia centrifuga.</title>
        <authorList>
            <person name="Granchi Z."/>
            <person name="Peng M."/>
            <person name="de Vries R.P."/>
            <person name="Hilden K."/>
            <person name="Makela M.R."/>
            <person name="Grigoriev I."/>
            <person name="Riley R."/>
        </authorList>
    </citation>
    <scope>NUCLEOTIDE SEQUENCE [LARGE SCALE GENOMIC DNA]</scope>
    <source>
        <strain evidence="1 2">FBCC195</strain>
    </source>
</reference>
<evidence type="ECO:0000313" key="1">
    <source>
        <dbReference type="EMBL" id="PSR82260.1"/>
    </source>
</evidence>
<keyword evidence="2" id="KW-1185">Reference proteome</keyword>
<accession>A0A2R6P0D5</accession>
<comment type="caution">
    <text evidence="1">The sequence shown here is derived from an EMBL/GenBank/DDBJ whole genome shotgun (WGS) entry which is preliminary data.</text>
</comment>
<organism evidence="1 2">
    <name type="scientific">Hermanssonia centrifuga</name>
    <dbReference type="NCBI Taxonomy" id="98765"/>
    <lineage>
        <taxon>Eukaryota</taxon>
        <taxon>Fungi</taxon>
        <taxon>Dikarya</taxon>
        <taxon>Basidiomycota</taxon>
        <taxon>Agaricomycotina</taxon>
        <taxon>Agaricomycetes</taxon>
        <taxon>Polyporales</taxon>
        <taxon>Meruliaceae</taxon>
        <taxon>Hermanssonia</taxon>
    </lineage>
</organism>
<protein>
    <submittedName>
        <fullName evidence="1">Uncharacterized protein</fullName>
    </submittedName>
</protein>
<dbReference type="EMBL" id="MLYV02000593">
    <property type="protein sequence ID" value="PSR82260.1"/>
    <property type="molecule type" value="Genomic_DNA"/>
</dbReference>
<evidence type="ECO:0000313" key="2">
    <source>
        <dbReference type="Proteomes" id="UP000186601"/>
    </source>
</evidence>
<gene>
    <name evidence="1" type="ORF">PHLCEN_2v6101</name>
</gene>
<dbReference type="AlphaFoldDB" id="A0A2R6P0D5"/>
<dbReference type="Proteomes" id="UP000186601">
    <property type="component" value="Unassembled WGS sequence"/>
</dbReference>
<sequence>MKACTKSLPGWASRSYINAYAFQAALRLWLKPSVIFSLSSMCVIGSVTLH</sequence>
<proteinExistence type="predicted"/>